<gene>
    <name evidence="2" type="ORF">H3309_10085</name>
</gene>
<dbReference type="RefSeq" id="WP_182294598.1">
    <property type="nucleotide sequence ID" value="NZ_CP059851.1"/>
</dbReference>
<keyword evidence="1" id="KW-0472">Membrane</keyword>
<reference evidence="2 3" key="1">
    <citation type="submission" date="2020-07" db="EMBL/GenBank/DDBJ databases">
        <title>Complete genome sequence for Sandaracinobacter sp. M6.</title>
        <authorList>
            <person name="Tang Y."/>
            <person name="Liu Q."/>
            <person name="Guo Z."/>
            <person name="Lei P."/>
            <person name="Huang B."/>
        </authorList>
    </citation>
    <scope>NUCLEOTIDE SEQUENCE [LARGE SCALE GENOMIC DNA]</scope>
    <source>
        <strain evidence="2 3">M6</strain>
    </source>
</reference>
<feature type="transmembrane region" description="Helical" evidence="1">
    <location>
        <begin position="362"/>
        <end position="385"/>
    </location>
</feature>
<feature type="transmembrane region" description="Helical" evidence="1">
    <location>
        <begin position="329"/>
        <end position="350"/>
    </location>
</feature>
<feature type="transmembrane region" description="Helical" evidence="1">
    <location>
        <begin position="272"/>
        <end position="290"/>
    </location>
</feature>
<dbReference type="Pfam" id="PF12412">
    <property type="entry name" value="DUF3667"/>
    <property type="match status" value="1"/>
</dbReference>
<name>A0A7G5IEG0_9SPHN</name>
<evidence type="ECO:0000256" key="1">
    <source>
        <dbReference type="SAM" id="Phobius"/>
    </source>
</evidence>
<dbReference type="Proteomes" id="UP000515292">
    <property type="component" value="Chromosome"/>
</dbReference>
<dbReference type="InterPro" id="IPR022134">
    <property type="entry name" value="DUF3667"/>
</dbReference>
<proteinExistence type="predicted"/>
<evidence type="ECO:0000313" key="3">
    <source>
        <dbReference type="Proteomes" id="UP000515292"/>
    </source>
</evidence>
<dbReference type="AlphaFoldDB" id="A0A7G5IEG0"/>
<accession>A0A7G5IEG0</accession>
<feature type="transmembrane region" description="Helical" evidence="1">
    <location>
        <begin position="302"/>
        <end position="323"/>
    </location>
</feature>
<protein>
    <submittedName>
        <fullName evidence="2">DUF3667 domain-containing protein</fullName>
    </submittedName>
</protein>
<dbReference type="EMBL" id="CP059851">
    <property type="protein sequence ID" value="QMW21752.1"/>
    <property type="molecule type" value="Genomic_DNA"/>
</dbReference>
<keyword evidence="1" id="KW-0812">Transmembrane</keyword>
<evidence type="ECO:0000313" key="2">
    <source>
        <dbReference type="EMBL" id="QMW21752.1"/>
    </source>
</evidence>
<keyword evidence="3" id="KW-1185">Reference proteome</keyword>
<sequence length="386" mass="42086">MEAIGGLATGALVASQFEREEARVEGAHAACLNCGATVRGKYCASCGQPTHLHRSMAHVAEEFLHGLWHIDSKAWRTLPMLFFRPGQLTRDYVRGRRARYIAPVTLFLLTIFLMFFVFGLSSGSSVNLDGMLETPAATREGRLAQARAAEADAAKAEQAVVAARRDLEQRSADEKAAPGAEGVAAGAMAALEAARDVAVARAKRARAAVDDPAAAGSENPGEPAWARAVRQSVERGDLKVNVGVPGLNEKGRHALLNPELTLYKIQQKGYKLSFLLVPMSLPWLWLMFLWKRDVRAYDHVIFLLYSISFISLLLILVVLLFQVGVPPEWLVPLLLLGFPVHLFVQLKGAYALGVFSALWRTAALLTLAVMTLSIYFSLILALGLID</sequence>
<dbReference type="KEGG" id="sand:H3309_10085"/>
<organism evidence="2 3">
    <name type="scientific">Sandaracinobacteroides saxicola</name>
    <dbReference type="NCBI Taxonomy" id="2759707"/>
    <lineage>
        <taxon>Bacteria</taxon>
        <taxon>Pseudomonadati</taxon>
        <taxon>Pseudomonadota</taxon>
        <taxon>Alphaproteobacteria</taxon>
        <taxon>Sphingomonadales</taxon>
        <taxon>Sphingosinicellaceae</taxon>
        <taxon>Sandaracinobacteroides</taxon>
    </lineage>
</organism>
<feature type="transmembrane region" description="Helical" evidence="1">
    <location>
        <begin position="100"/>
        <end position="121"/>
    </location>
</feature>
<keyword evidence="1" id="KW-1133">Transmembrane helix</keyword>